<organism evidence="5 6">
    <name type="scientific">Papaver somniferum</name>
    <name type="common">Opium poppy</name>
    <dbReference type="NCBI Taxonomy" id="3469"/>
    <lineage>
        <taxon>Eukaryota</taxon>
        <taxon>Viridiplantae</taxon>
        <taxon>Streptophyta</taxon>
        <taxon>Embryophyta</taxon>
        <taxon>Tracheophyta</taxon>
        <taxon>Spermatophyta</taxon>
        <taxon>Magnoliopsida</taxon>
        <taxon>Ranunculales</taxon>
        <taxon>Papaveraceae</taxon>
        <taxon>Papaveroideae</taxon>
        <taxon>Papaver</taxon>
    </lineage>
</organism>
<dbReference type="PANTHER" id="PTHR47926:SF378">
    <property type="entry name" value="PENTATRICOPEPTIDE REPEAT (PPR) SUPERFAMILY PROTEIN"/>
    <property type="match status" value="1"/>
</dbReference>
<dbReference type="EMBL" id="CM010722">
    <property type="protein sequence ID" value="RZC75191.1"/>
    <property type="molecule type" value="Genomic_DNA"/>
</dbReference>
<dbReference type="Pfam" id="PF14432">
    <property type="entry name" value="DYW_deaminase"/>
    <property type="match status" value="1"/>
</dbReference>
<dbReference type="InterPro" id="IPR011990">
    <property type="entry name" value="TPR-like_helical_dom_sf"/>
</dbReference>
<dbReference type="Proteomes" id="UP000316621">
    <property type="component" value="Chromosome 8"/>
</dbReference>
<dbReference type="InterPro" id="IPR046960">
    <property type="entry name" value="PPR_At4g14850-like_plant"/>
</dbReference>
<dbReference type="AlphaFoldDB" id="A0A4Y7KSV2"/>
<dbReference type="STRING" id="3469.A0A4Y7KSV2"/>
<reference evidence="5 6" key="1">
    <citation type="journal article" date="2018" name="Science">
        <title>The opium poppy genome and morphinan production.</title>
        <authorList>
            <person name="Guo L."/>
            <person name="Winzer T."/>
            <person name="Yang X."/>
            <person name="Li Y."/>
            <person name="Ning Z."/>
            <person name="He Z."/>
            <person name="Teodor R."/>
            <person name="Lu Y."/>
            <person name="Bowser T.A."/>
            <person name="Graham I.A."/>
            <person name="Ye K."/>
        </authorList>
    </citation>
    <scope>NUCLEOTIDE SEQUENCE [LARGE SCALE GENOMIC DNA]</scope>
    <source>
        <strain evidence="6">cv. HN1</strain>
        <tissue evidence="5">Leaves</tissue>
    </source>
</reference>
<sequence length="589" mass="66122">MDIEGITEISRLELGKQVHSVVIKNRLTPDAYIDTALANMYATCECLDSSVAVFDGMSEKTVVTWTGLMVGYTQAEQHKEALALFVRMKEENIQLDEYAYSTVLKVCSFLNDYDAGRQIHGCIFKYGIDSDVSVGTPLLDFYVKCGKLDDACFAFKRIYHPNDVTWSSIISGYSQYGKFEECIESFKNLRCEADVSNPFIYTSIFKVCSALADLNLGMQVHADAIKRCSISELYGESALITMYSRSGRLDDARNVFDSVDDPDTVAWTAIICGCSYHGHASEALYLFGKMRSCGVRPNSVTFIGVLTACSHSGLVFEARQYLDSMRSEFGIDPTIDHYNCMIDIYSRAGNLEDALELVTSMPFEPNVASWKSLLGGCWSHRNVEIGKIASSSLLQLDPEDTAGCVLMFNLYASEGIWEESAQIRKKMNEKNLKKDVNCSWLTIKGKVHRFTVGDRHHPQTEEIYSKLEQLNSSCLHHNRSTLADLNCDGSYPLSEQRKEQLLDHSERLAIAFSLISSPRNSPILIFKNLCACPDCHDFSKQVSKITEREIVIRDSSRFHHFKDGQCSCNDYCQSNSDSDLESANVHLTE</sequence>
<feature type="domain" description="DYW" evidence="4">
    <location>
        <begin position="494"/>
        <end position="571"/>
    </location>
</feature>
<evidence type="ECO:0000256" key="1">
    <source>
        <dbReference type="ARBA" id="ARBA00006643"/>
    </source>
</evidence>
<dbReference type="InterPro" id="IPR002885">
    <property type="entry name" value="PPR_rpt"/>
</dbReference>
<accession>A0A4Y7KSV2</accession>
<dbReference type="OMA" id="TGHEIII"/>
<evidence type="ECO:0000313" key="5">
    <source>
        <dbReference type="EMBL" id="RZC75191.1"/>
    </source>
</evidence>
<evidence type="ECO:0000259" key="4">
    <source>
        <dbReference type="Pfam" id="PF14432"/>
    </source>
</evidence>
<dbReference type="FunFam" id="1.25.40.10:FF:000227">
    <property type="entry name" value="Pentatricopeptide repeat-containing protein At3g13880"/>
    <property type="match status" value="1"/>
</dbReference>
<dbReference type="PANTHER" id="PTHR47926">
    <property type="entry name" value="PENTATRICOPEPTIDE REPEAT-CONTAINING PROTEIN"/>
    <property type="match status" value="1"/>
</dbReference>
<dbReference type="Pfam" id="PF01535">
    <property type="entry name" value="PPR"/>
    <property type="match status" value="2"/>
</dbReference>
<dbReference type="FunFam" id="1.25.40.10:FF:000381">
    <property type="entry name" value="Pentatricopeptide repeat-containing protein"/>
    <property type="match status" value="1"/>
</dbReference>
<evidence type="ECO:0000256" key="3">
    <source>
        <dbReference type="PROSITE-ProRule" id="PRU00708"/>
    </source>
</evidence>
<keyword evidence="6" id="KW-1185">Reference proteome</keyword>
<keyword evidence="2" id="KW-0677">Repeat</keyword>
<protein>
    <recommendedName>
        <fullName evidence="4">DYW domain-containing protein</fullName>
    </recommendedName>
</protein>
<dbReference type="InterPro" id="IPR046849">
    <property type="entry name" value="E2_motif"/>
</dbReference>
<dbReference type="Pfam" id="PF13041">
    <property type="entry name" value="PPR_2"/>
    <property type="match status" value="2"/>
</dbReference>
<dbReference type="Pfam" id="PF20431">
    <property type="entry name" value="E_motif"/>
    <property type="match status" value="1"/>
</dbReference>
<evidence type="ECO:0000256" key="2">
    <source>
        <dbReference type="ARBA" id="ARBA00022737"/>
    </source>
</evidence>
<feature type="repeat" description="PPR" evidence="3">
    <location>
        <begin position="61"/>
        <end position="95"/>
    </location>
</feature>
<evidence type="ECO:0000313" key="6">
    <source>
        <dbReference type="Proteomes" id="UP000316621"/>
    </source>
</evidence>
<dbReference type="GO" id="GO:0009451">
    <property type="term" value="P:RNA modification"/>
    <property type="evidence" value="ECO:0007669"/>
    <property type="project" value="InterPro"/>
</dbReference>
<dbReference type="GO" id="GO:0008270">
    <property type="term" value="F:zinc ion binding"/>
    <property type="evidence" value="ECO:0007669"/>
    <property type="project" value="InterPro"/>
</dbReference>
<feature type="repeat" description="PPR" evidence="3">
    <location>
        <begin position="263"/>
        <end position="297"/>
    </location>
</feature>
<dbReference type="InterPro" id="IPR046848">
    <property type="entry name" value="E_motif"/>
</dbReference>
<dbReference type="PROSITE" id="PS51375">
    <property type="entry name" value="PPR"/>
    <property type="match status" value="4"/>
</dbReference>
<dbReference type="FunFam" id="1.25.40.10:FF:000690">
    <property type="entry name" value="Pentatricopeptide repeat-containing protein"/>
    <property type="match status" value="1"/>
</dbReference>
<feature type="repeat" description="PPR" evidence="3">
    <location>
        <begin position="334"/>
        <end position="364"/>
    </location>
</feature>
<dbReference type="Pfam" id="PF12854">
    <property type="entry name" value="PPR_1"/>
    <property type="match status" value="1"/>
</dbReference>
<dbReference type="GO" id="GO:0003729">
    <property type="term" value="F:mRNA binding"/>
    <property type="evidence" value="ECO:0007669"/>
    <property type="project" value="UniProtKB-ARBA"/>
</dbReference>
<gene>
    <name evidence="5" type="ORF">C5167_050674</name>
</gene>
<feature type="repeat" description="PPR" evidence="3">
    <location>
        <begin position="162"/>
        <end position="192"/>
    </location>
</feature>
<dbReference type="Gene3D" id="1.25.40.10">
    <property type="entry name" value="Tetratricopeptide repeat domain"/>
    <property type="match status" value="4"/>
</dbReference>
<comment type="similarity">
    <text evidence="1">Belongs to the PPR family. PCMP-H subfamily.</text>
</comment>
<dbReference type="Gramene" id="RZC75191">
    <property type="protein sequence ID" value="RZC75191"/>
    <property type="gene ID" value="C5167_050674"/>
</dbReference>
<dbReference type="NCBIfam" id="TIGR00756">
    <property type="entry name" value="PPR"/>
    <property type="match status" value="3"/>
</dbReference>
<dbReference type="Pfam" id="PF20430">
    <property type="entry name" value="Eplus_motif"/>
    <property type="match status" value="1"/>
</dbReference>
<dbReference type="InterPro" id="IPR032867">
    <property type="entry name" value="DYW_dom"/>
</dbReference>
<name>A0A4Y7KSV2_PAPSO</name>
<proteinExistence type="inferred from homology"/>